<dbReference type="Pfam" id="PF04380">
    <property type="entry name" value="BMFP"/>
    <property type="match status" value="1"/>
</dbReference>
<gene>
    <name evidence="1" type="ORF">LZ518_04825</name>
</gene>
<proteinExistence type="predicted"/>
<protein>
    <submittedName>
        <fullName evidence="1">Accessory factor UbiK family protein</fullName>
    </submittedName>
</protein>
<keyword evidence="2" id="KW-1185">Reference proteome</keyword>
<name>A0ABT0S7S9_9SPHN</name>
<accession>A0ABT0S7S9</accession>
<organism evidence="1 2">
    <name type="scientific">Sphingomonas brevis</name>
    <dbReference type="NCBI Taxonomy" id="2908206"/>
    <lineage>
        <taxon>Bacteria</taxon>
        <taxon>Pseudomonadati</taxon>
        <taxon>Pseudomonadota</taxon>
        <taxon>Alphaproteobacteria</taxon>
        <taxon>Sphingomonadales</taxon>
        <taxon>Sphingomonadaceae</taxon>
        <taxon>Sphingomonas</taxon>
    </lineage>
</organism>
<evidence type="ECO:0000313" key="1">
    <source>
        <dbReference type="EMBL" id="MCL6740453.1"/>
    </source>
</evidence>
<reference evidence="1" key="1">
    <citation type="submission" date="2022-05" db="EMBL/GenBank/DDBJ databases">
        <authorList>
            <person name="Jo J.-H."/>
            <person name="Im W.-T."/>
        </authorList>
    </citation>
    <scope>NUCLEOTIDE SEQUENCE</scope>
    <source>
        <strain evidence="1">RB56-2</strain>
    </source>
</reference>
<sequence length="98" mass="10624">MQSQNRIFDDLVKMMNGVAGTMAGVGREAEASMRDKMREWVGGMDFVSRDEFDAVKAMAVAARDENEALRKRIEALELAAKPAPAKKTGKAAKPGAKP</sequence>
<dbReference type="InterPro" id="IPR007475">
    <property type="entry name" value="UbiK"/>
</dbReference>
<evidence type="ECO:0000313" key="2">
    <source>
        <dbReference type="Proteomes" id="UP001165383"/>
    </source>
</evidence>
<dbReference type="RefSeq" id="WP_249914882.1">
    <property type="nucleotide sequence ID" value="NZ_JAMGBB010000001.1"/>
</dbReference>
<dbReference type="EMBL" id="JAMGBB010000001">
    <property type="protein sequence ID" value="MCL6740453.1"/>
    <property type="molecule type" value="Genomic_DNA"/>
</dbReference>
<comment type="caution">
    <text evidence="1">The sequence shown here is derived from an EMBL/GenBank/DDBJ whole genome shotgun (WGS) entry which is preliminary data.</text>
</comment>
<dbReference type="Proteomes" id="UP001165383">
    <property type="component" value="Unassembled WGS sequence"/>
</dbReference>